<dbReference type="Proteomes" id="UP000693970">
    <property type="component" value="Unassembled WGS sequence"/>
</dbReference>
<evidence type="ECO:0000313" key="1">
    <source>
        <dbReference type="EMBL" id="KAG7358081.1"/>
    </source>
</evidence>
<protein>
    <submittedName>
        <fullName evidence="1">Uncharacterized protein</fullName>
    </submittedName>
</protein>
<sequence length="178" mass="20535">MPNKKLYPGVGAKGTIMTLFIKPKNSFQGKKDKDHRSVVVLKEHYYEGRKLFFRFTVDEDDDRTFYASSRMVRIDAEGKVEDFFDKNRRQIENAETTLKQRKESTIKWKNSKARQLLYQDIMDGNVALEEGDETKTDLSTLAKRKKNDRGILLYATTGTLLGRGGSLAREQIFSGERL</sequence>
<accession>A0A9K3LC94</accession>
<keyword evidence="2" id="KW-1185">Reference proteome</keyword>
<proteinExistence type="predicted"/>
<organism evidence="1 2">
    <name type="scientific">Nitzschia inconspicua</name>
    <dbReference type="NCBI Taxonomy" id="303405"/>
    <lineage>
        <taxon>Eukaryota</taxon>
        <taxon>Sar</taxon>
        <taxon>Stramenopiles</taxon>
        <taxon>Ochrophyta</taxon>
        <taxon>Bacillariophyta</taxon>
        <taxon>Bacillariophyceae</taxon>
        <taxon>Bacillariophycidae</taxon>
        <taxon>Bacillariales</taxon>
        <taxon>Bacillariaceae</taxon>
        <taxon>Nitzschia</taxon>
    </lineage>
</organism>
<name>A0A9K3LC94_9STRA</name>
<comment type="caution">
    <text evidence="1">The sequence shown here is derived from an EMBL/GenBank/DDBJ whole genome shotgun (WGS) entry which is preliminary data.</text>
</comment>
<reference evidence="1" key="2">
    <citation type="submission" date="2021-04" db="EMBL/GenBank/DDBJ databases">
        <authorList>
            <person name="Podell S."/>
        </authorList>
    </citation>
    <scope>NUCLEOTIDE SEQUENCE</scope>
    <source>
        <strain evidence="1">Hildebrandi</strain>
    </source>
</reference>
<dbReference type="AlphaFoldDB" id="A0A9K3LC94"/>
<gene>
    <name evidence="1" type="ORF">IV203_014668</name>
</gene>
<evidence type="ECO:0000313" key="2">
    <source>
        <dbReference type="Proteomes" id="UP000693970"/>
    </source>
</evidence>
<reference evidence="1" key="1">
    <citation type="journal article" date="2021" name="Sci. Rep.">
        <title>Diploid genomic architecture of Nitzschia inconspicua, an elite biomass production diatom.</title>
        <authorList>
            <person name="Oliver A."/>
            <person name="Podell S."/>
            <person name="Pinowska A."/>
            <person name="Traller J.C."/>
            <person name="Smith S.R."/>
            <person name="McClure R."/>
            <person name="Beliaev A."/>
            <person name="Bohutskyi P."/>
            <person name="Hill E.A."/>
            <person name="Rabines A."/>
            <person name="Zheng H."/>
            <person name="Allen L.Z."/>
            <person name="Kuo A."/>
            <person name="Grigoriev I.V."/>
            <person name="Allen A.E."/>
            <person name="Hazlebeck D."/>
            <person name="Allen E.E."/>
        </authorList>
    </citation>
    <scope>NUCLEOTIDE SEQUENCE</scope>
    <source>
        <strain evidence="1">Hildebrandi</strain>
    </source>
</reference>
<dbReference type="EMBL" id="JAGRRH010000014">
    <property type="protein sequence ID" value="KAG7358081.1"/>
    <property type="molecule type" value="Genomic_DNA"/>
</dbReference>